<evidence type="ECO:0000256" key="9">
    <source>
        <dbReference type="ARBA" id="ARBA00022723"/>
    </source>
</evidence>
<evidence type="ECO:0000256" key="16">
    <source>
        <dbReference type="ARBA" id="ARBA00023136"/>
    </source>
</evidence>
<dbReference type="Pfam" id="PF07714">
    <property type="entry name" value="PK_Tyr_Ser-Thr"/>
    <property type="match status" value="1"/>
</dbReference>
<dbReference type="PROSITE" id="PS51256">
    <property type="entry name" value="GS"/>
    <property type="match status" value="1"/>
</dbReference>
<feature type="signal peptide" evidence="24">
    <location>
        <begin position="1"/>
        <end position="29"/>
    </location>
</feature>
<name>A0A1X7VNV6_AMPQE</name>
<evidence type="ECO:0000256" key="18">
    <source>
        <dbReference type="PIRSR" id="PIRSR037393-1"/>
    </source>
</evidence>
<dbReference type="eggNOG" id="KOG2052">
    <property type="taxonomic scope" value="Eukaryota"/>
</dbReference>
<keyword evidence="14" id="KW-0460">Magnesium</keyword>
<evidence type="ECO:0000256" key="20">
    <source>
        <dbReference type="PIRSR" id="PIRSR037393-3"/>
    </source>
</evidence>
<dbReference type="GO" id="GO:0043235">
    <property type="term" value="C:receptor complex"/>
    <property type="evidence" value="ECO:0007669"/>
    <property type="project" value="InterPro"/>
</dbReference>
<keyword evidence="8 23" id="KW-0812">Transmembrane</keyword>
<dbReference type="InParanoid" id="A0A1X7VNV6"/>
<protein>
    <recommendedName>
        <fullName evidence="5">receptor protein serine/threonine kinase</fullName>
        <ecNumber evidence="5">2.7.11.30</ecNumber>
    </recommendedName>
</protein>
<feature type="domain" description="GS" evidence="26">
    <location>
        <begin position="223"/>
        <end position="263"/>
    </location>
</feature>
<feature type="domain" description="Protein kinase" evidence="25">
    <location>
        <begin position="264"/>
        <end position="567"/>
    </location>
</feature>
<dbReference type="PROSITE" id="PS50011">
    <property type="entry name" value="PROTEIN_KINASE_DOM"/>
    <property type="match status" value="1"/>
</dbReference>
<evidence type="ECO:0000256" key="21">
    <source>
        <dbReference type="PROSITE-ProRule" id="PRU10141"/>
    </source>
</evidence>
<evidence type="ECO:0000259" key="25">
    <source>
        <dbReference type="PROSITE" id="PS50011"/>
    </source>
</evidence>
<feature type="binding site" evidence="21">
    <location>
        <position position="292"/>
    </location>
    <ligand>
        <name>ATP</name>
        <dbReference type="ChEBI" id="CHEBI:30616"/>
    </ligand>
</feature>
<feature type="transmembrane region" description="Helical" evidence="23">
    <location>
        <begin position="153"/>
        <end position="182"/>
    </location>
</feature>
<accession>A0A1X7VNV6</accession>
<evidence type="ECO:0000256" key="2">
    <source>
        <dbReference type="ARBA" id="ARBA00001946"/>
    </source>
</evidence>
<comment type="cofactor">
    <cofactor evidence="2">
        <name>Mg(2+)</name>
        <dbReference type="ChEBI" id="CHEBI:18420"/>
    </cofactor>
</comment>
<keyword evidence="12" id="KW-0418">Kinase</keyword>
<dbReference type="InterPro" id="IPR001245">
    <property type="entry name" value="Ser-Thr/Tyr_kinase_cat_dom"/>
</dbReference>
<comment type="cofactor">
    <cofactor evidence="1">
        <name>Mn(2+)</name>
        <dbReference type="ChEBI" id="CHEBI:29035"/>
    </cofactor>
</comment>
<evidence type="ECO:0000256" key="13">
    <source>
        <dbReference type="ARBA" id="ARBA00022840"/>
    </source>
</evidence>
<dbReference type="InterPro" id="IPR000333">
    <property type="entry name" value="TGFB_receptor"/>
</dbReference>
<comment type="subcellular location">
    <subcellularLocation>
        <location evidence="3">Membrane</location>
        <topology evidence="3">Single-pass type I membrane protein</topology>
    </subcellularLocation>
</comment>
<evidence type="ECO:0000256" key="10">
    <source>
        <dbReference type="ARBA" id="ARBA00022729"/>
    </source>
</evidence>
<dbReference type="EnsemblMetazoa" id="Aqu2.1.41569_001">
    <property type="protein sequence ID" value="Aqu2.1.41569_001"/>
    <property type="gene ID" value="Aqu2.1.41569"/>
</dbReference>
<keyword evidence="16 23" id="KW-0472">Membrane</keyword>
<dbReference type="EnsemblMetazoa" id="XM_003383385.3">
    <property type="protein sequence ID" value="XP_003383433.2"/>
    <property type="gene ID" value="LOC100637658"/>
</dbReference>
<dbReference type="GO" id="GO:0046872">
    <property type="term" value="F:metal ion binding"/>
    <property type="evidence" value="ECO:0007669"/>
    <property type="project" value="InterPro"/>
</dbReference>
<dbReference type="GO" id="GO:0071363">
    <property type="term" value="P:cellular response to growth factor stimulus"/>
    <property type="evidence" value="ECO:0007669"/>
    <property type="project" value="TreeGrafter"/>
</dbReference>
<dbReference type="PANTHER" id="PTHR23255:SF71">
    <property type="entry name" value="RECEPTOR PROTEIN SERINE_THREONINE KINASE"/>
    <property type="match status" value="1"/>
</dbReference>
<evidence type="ECO:0000256" key="11">
    <source>
        <dbReference type="ARBA" id="ARBA00022741"/>
    </source>
</evidence>
<keyword evidence="13 19" id="KW-0067">ATP-binding</keyword>
<evidence type="ECO:0000256" key="12">
    <source>
        <dbReference type="ARBA" id="ARBA00022777"/>
    </source>
</evidence>
<keyword evidence="20" id="KW-1015">Disulfide bond</keyword>
<feature type="active site" description="Proton acceptor" evidence="18">
    <location>
        <position position="392"/>
    </location>
</feature>
<evidence type="ECO:0000313" key="28">
    <source>
        <dbReference type="Proteomes" id="UP000007879"/>
    </source>
</evidence>
<dbReference type="PROSITE" id="PS00108">
    <property type="entry name" value="PROTEIN_KINASE_ST"/>
    <property type="match status" value="1"/>
</dbReference>
<dbReference type="Pfam" id="PF08515">
    <property type="entry name" value="TGF_beta_GS"/>
    <property type="match status" value="1"/>
</dbReference>
<evidence type="ECO:0000256" key="22">
    <source>
        <dbReference type="SAM" id="MobiDB-lite"/>
    </source>
</evidence>
<evidence type="ECO:0000256" key="4">
    <source>
        <dbReference type="ARBA" id="ARBA00009605"/>
    </source>
</evidence>
<keyword evidence="15 23" id="KW-1133">Transmembrane helix</keyword>
<dbReference type="InterPro" id="IPR011009">
    <property type="entry name" value="Kinase-like_dom_sf"/>
</dbReference>
<dbReference type="SUPFAM" id="SSF56112">
    <property type="entry name" value="Protein kinase-like (PK-like)"/>
    <property type="match status" value="1"/>
</dbReference>
<evidence type="ECO:0000256" key="5">
    <source>
        <dbReference type="ARBA" id="ARBA00012401"/>
    </source>
</evidence>
<evidence type="ECO:0000256" key="23">
    <source>
        <dbReference type="SAM" id="Phobius"/>
    </source>
</evidence>
<feature type="compositionally biased region" description="Polar residues" evidence="22">
    <location>
        <begin position="208"/>
        <end position="217"/>
    </location>
</feature>
<dbReference type="PANTHER" id="PTHR23255">
    <property type="entry name" value="TRANSFORMING GROWTH FACTOR-BETA RECEPTOR TYPE I AND II"/>
    <property type="match status" value="1"/>
</dbReference>
<sequence length="567" mass="63881">MVSLRVSPFFLSTFSFFFLIYLQKSTVYSITCYCSGEGADCMGTNSCTLNDQFGCYLRIVVFSSGKPRKPSVDYGCIDSVGVININPAALCNTTKDDGNDVMHFFCCDDYDYCNQDIMHSIDLNPDPSTASPTINVTESVSATPTVSSNDPSLYIIILVTIISSCIILIPLNILFFALFIFCKRKRDRRLPRQRTNDPDVHLTEPHHSNGNGNDLTSFLQPPPYSSTSIEHVHVSVSNETSMSFTSGSGAGMPFLVKRTIARSILLGESIGGGRFGQVYVGHYQGERYAVKKFFSKDEQSWFHESDIYNSVNLRHDNILTCFATDMLSNNGVTELWLITQYHPRGSLFEELNRGGLTPETTLKFIHSTCRGLAYLHLEITGTQGKPSVAHRDIKSKNILVKNDSTCCIADFGLAVVKDNNYLNFNNKLENVQQGTKRYMPPEVIKGTIDVHSFESFLRADIYSFGLVMWEVCTRCHLEGEPLADYALPFQSQVPPDPTLDDMTEFIVGKEVIPEIPETWSNNELLRGMSRVMYECWYHQPTARPSAYYIRKKVDKIAEMCEIKMEFL</sequence>
<dbReference type="SMART" id="SM00220">
    <property type="entry name" value="S_TKc"/>
    <property type="match status" value="1"/>
</dbReference>
<dbReference type="GO" id="GO:0005886">
    <property type="term" value="C:plasma membrane"/>
    <property type="evidence" value="ECO:0007669"/>
    <property type="project" value="TreeGrafter"/>
</dbReference>
<feature type="binding site" evidence="19">
    <location>
        <position position="291"/>
    </location>
    <ligand>
        <name>ATP</name>
        <dbReference type="ChEBI" id="CHEBI:30616"/>
    </ligand>
</feature>
<keyword evidence="9" id="KW-0479">Metal-binding</keyword>
<evidence type="ECO:0000256" key="14">
    <source>
        <dbReference type="ARBA" id="ARBA00022842"/>
    </source>
</evidence>
<evidence type="ECO:0000256" key="1">
    <source>
        <dbReference type="ARBA" id="ARBA00001936"/>
    </source>
</evidence>
<dbReference type="Proteomes" id="UP000007879">
    <property type="component" value="Unassembled WGS sequence"/>
</dbReference>
<keyword evidence="7" id="KW-0808">Transferase</keyword>
<keyword evidence="6" id="KW-0723">Serine/threonine-protein kinase</keyword>
<feature type="disulfide bond" evidence="20">
    <location>
        <begin position="34"/>
        <end position="41"/>
    </location>
</feature>
<keyword evidence="28" id="KW-1185">Reference proteome</keyword>
<dbReference type="OrthoDB" id="69842at2759"/>
<comment type="similarity">
    <text evidence="4">Belongs to the protein kinase superfamily. TKL Ser/Thr protein kinase family. TGFB receptor subfamily.</text>
</comment>
<evidence type="ECO:0000259" key="26">
    <source>
        <dbReference type="PROSITE" id="PS51256"/>
    </source>
</evidence>
<dbReference type="Gene3D" id="1.10.510.10">
    <property type="entry name" value="Transferase(Phosphotransferase) domain 1"/>
    <property type="match status" value="1"/>
</dbReference>
<reference evidence="27" key="2">
    <citation type="submission" date="2017-05" db="UniProtKB">
        <authorList>
            <consortium name="EnsemblMetazoa"/>
        </authorList>
    </citation>
    <scope>IDENTIFICATION</scope>
</reference>
<evidence type="ECO:0000256" key="17">
    <source>
        <dbReference type="ARBA" id="ARBA00023170"/>
    </source>
</evidence>
<keyword evidence="10 24" id="KW-0732">Signal</keyword>
<evidence type="ECO:0000256" key="6">
    <source>
        <dbReference type="ARBA" id="ARBA00022527"/>
    </source>
</evidence>
<evidence type="ECO:0000256" key="15">
    <source>
        <dbReference type="ARBA" id="ARBA00022989"/>
    </source>
</evidence>
<feature type="chain" id="PRO_5013050149" description="receptor protein serine/threonine kinase" evidence="24">
    <location>
        <begin position="30"/>
        <end position="567"/>
    </location>
</feature>
<organism evidence="27">
    <name type="scientific">Amphimedon queenslandica</name>
    <name type="common">Sponge</name>
    <dbReference type="NCBI Taxonomy" id="400682"/>
    <lineage>
        <taxon>Eukaryota</taxon>
        <taxon>Metazoa</taxon>
        <taxon>Porifera</taxon>
        <taxon>Demospongiae</taxon>
        <taxon>Heteroscleromorpha</taxon>
        <taxon>Haplosclerida</taxon>
        <taxon>Niphatidae</taxon>
        <taxon>Amphimedon</taxon>
    </lineage>
</organism>
<dbReference type="AlphaFoldDB" id="A0A1X7VNV6"/>
<gene>
    <name evidence="27" type="primary">100637658</name>
</gene>
<dbReference type="SMART" id="SM00467">
    <property type="entry name" value="GS"/>
    <property type="match status" value="1"/>
</dbReference>
<dbReference type="KEGG" id="aqu:100637658"/>
<dbReference type="InterPro" id="IPR000719">
    <property type="entry name" value="Prot_kinase_dom"/>
</dbReference>
<dbReference type="PROSITE" id="PS00107">
    <property type="entry name" value="PROTEIN_KINASE_ATP"/>
    <property type="match status" value="1"/>
</dbReference>
<evidence type="ECO:0000256" key="7">
    <source>
        <dbReference type="ARBA" id="ARBA00022679"/>
    </source>
</evidence>
<dbReference type="InterPro" id="IPR017441">
    <property type="entry name" value="Protein_kinase_ATP_BS"/>
</dbReference>
<evidence type="ECO:0000313" key="27">
    <source>
        <dbReference type="EnsemblMetazoa" id="Aqu2.1.41569_001"/>
    </source>
</evidence>
<dbReference type="InterPro" id="IPR008271">
    <property type="entry name" value="Ser/Thr_kinase_AS"/>
</dbReference>
<reference evidence="28" key="1">
    <citation type="journal article" date="2010" name="Nature">
        <title>The Amphimedon queenslandica genome and the evolution of animal complexity.</title>
        <authorList>
            <person name="Srivastava M."/>
            <person name="Simakov O."/>
            <person name="Chapman J."/>
            <person name="Fahey B."/>
            <person name="Gauthier M.E."/>
            <person name="Mitros T."/>
            <person name="Richards G.S."/>
            <person name="Conaco C."/>
            <person name="Dacre M."/>
            <person name="Hellsten U."/>
            <person name="Larroux C."/>
            <person name="Putnam N.H."/>
            <person name="Stanke M."/>
            <person name="Adamska M."/>
            <person name="Darling A."/>
            <person name="Degnan S.M."/>
            <person name="Oakley T.H."/>
            <person name="Plachetzki D.C."/>
            <person name="Zhai Y."/>
            <person name="Adamski M."/>
            <person name="Calcino A."/>
            <person name="Cummins S.F."/>
            <person name="Goodstein D.M."/>
            <person name="Harris C."/>
            <person name="Jackson D.J."/>
            <person name="Leys S.P."/>
            <person name="Shu S."/>
            <person name="Woodcroft B.J."/>
            <person name="Vervoort M."/>
            <person name="Kosik K.S."/>
            <person name="Manning G."/>
            <person name="Degnan B.M."/>
            <person name="Rokhsar D.S."/>
        </authorList>
    </citation>
    <scope>NUCLEOTIDE SEQUENCE [LARGE SCALE GENOMIC DNA]</scope>
</reference>
<feature type="region of interest" description="Disordered" evidence="22">
    <location>
        <begin position="192"/>
        <end position="217"/>
    </location>
</feature>
<proteinExistence type="inferred from homology"/>
<keyword evidence="17" id="KW-0675">Receptor</keyword>
<dbReference type="InterPro" id="IPR045860">
    <property type="entry name" value="Snake_toxin-like_sf"/>
</dbReference>
<dbReference type="GO" id="GO:0004675">
    <property type="term" value="F:transmembrane receptor protein serine/threonine kinase activity"/>
    <property type="evidence" value="ECO:0007669"/>
    <property type="project" value="UniProtKB-EC"/>
</dbReference>
<evidence type="ECO:0000256" key="8">
    <source>
        <dbReference type="ARBA" id="ARBA00022692"/>
    </source>
</evidence>
<feature type="compositionally biased region" description="Basic and acidic residues" evidence="22">
    <location>
        <begin position="194"/>
        <end position="207"/>
    </location>
</feature>
<feature type="disulfide bond" evidence="20">
    <location>
        <begin position="91"/>
        <end position="106"/>
    </location>
</feature>
<evidence type="ECO:0000256" key="3">
    <source>
        <dbReference type="ARBA" id="ARBA00004479"/>
    </source>
</evidence>
<keyword evidence="11 19" id="KW-0547">Nucleotide-binding</keyword>
<dbReference type="STRING" id="400682.A0A1X7VNV6"/>
<dbReference type="EC" id="2.7.11.30" evidence="5"/>
<dbReference type="Gene3D" id="3.30.200.20">
    <property type="entry name" value="Phosphorylase Kinase, domain 1"/>
    <property type="match status" value="1"/>
</dbReference>
<evidence type="ECO:0000256" key="24">
    <source>
        <dbReference type="SAM" id="SignalP"/>
    </source>
</evidence>
<dbReference type="GO" id="GO:0005524">
    <property type="term" value="F:ATP binding"/>
    <property type="evidence" value="ECO:0007669"/>
    <property type="project" value="UniProtKB-UniRule"/>
</dbReference>
<dbReference type="InterPro" id="IPR003605">
    <property type="entry name" value="GS_dom"/>
</dbReference>
<dbReference type="Gene3D" id="2.10.60.10">
    <property type="entry name" value="CD59"/>
    <property type="match status" value="1"/>
</dbReference>
<evidence type="ECO:0000256" key="19">
    <source>
        <dbReference type="PIRSR" id="PIRSR037393-2"/>
    </source>
</evidence>